<evidence type="ECO:0000313" key="3">
    <source>
        <dbReference type="Proteomes" id="UP000618445"/>
    </source>
</evidence>
<accession>A0ABR8C9D2</accession>
<gene>
    <name evidence="2" type="ORF">H6G05_08965</name>
</gene>
<organism evidence="2 3">
    <name type="scientific">Phormidium tenue FACHB-1050</name>
    <dbReference type="NCBI Taxonomy" id="2692857"/>
    <lineage>
        <taxon>Bacteria</taxon>
        <taxon>Bacillati</taxon>
        <taxon>Cyanobacteriota</taxon>
        <taxon>Cyanophyceae</taxon>
        <taxon>Oscillatoriophycideae</taxon>
        <taxon>Oscillatoriales</taxon>
        <taxon>Oscillatoriaceae</taxon>
        <taxon>Phormidium</taxon>
    </lineage>
</organism>
<keyword evidence="1" id="KW-1133">Transmembrane helix</keyword>
<feature type="transmembrane region" description="Helical" evidence="1">
    <location>
        <begin position="109"/>
        <end position="130"/>
    </location>
</feature>
<dbReference type="EMBL" id="JACJQY010000010">
    <property type="protein sequence ID" value="MBD2316975.1"/>
    <property type="molecule type" value="Genomic_DNA"/>
</dbReference>
<protein>
    <recommendedName>
        <fullName evidence="4">Rod shape-determining protein MreD</fullName>
    </recommendedName>
</protein>
<comment type="caution">
    <text evidence="2">The sequence shown here is derived from an EMBL/GenBank/DDBJ whole genome shotgun (WGS) entry which is preliminary data.</text>
</comment>
<feature type="transmembrane region" description="Helical" evidence="1">
    <location>
        <begin position="35"/>
        <end position="53"/>
    </location>
</feature>
<feature type="transmembrane region" description="Helical" evidence="1">
    <location>
        <begin position="65"/>
        <end position="89"/>
    </location>
</feature>
<name>A0ABR8C9D2_9CYAN</name>
<evidence type="ECO:0000256" key="1">
    <source>
        <dbReference type="SAM" id="Phobius"/>
    </source>
</evidence>
<keyword evidence="3" id="KW-1185">Reference proteome</keyword>
<keyword evidence="1" id="KW-0812">Transmembrane</keyword>
<proteinExistence type="predicted"/>
<feature type="transmembrane region" description="Helical" evidence="1">
    <location>
        <begin position="12"/>
        <end position="29"/>
    </location>
</feature>
<reference evidence="2 3" key="1">
    <citation type="journal article" date="2020" name="ISME J.">
        <title>Comparative genomics reveals insights into cyanobacterial evolution and habitat adaptation.</title>
        <authorList>
            <person name="Chen M.Y."/>
            <person name="Teng W.K."/>
            <person name="Zhao L."/>
            <person name="Hu C.X."/>
            <person name="Zhou Y.K."/>
            <person name="Han B.P."/>
            <person name="Song L.R."/>
            <person name="Shu W.S."/>
        </authorList>
    </citation>
    <scope>NUCLEOTIDE SEQUENCE [LARGE SCALE GENOMIC DNA]</scope>
    <source>
        <strain evidence="2 3">FACHB-1050</strain>
    </source>
</reference>
<keyword evidence="1" id="KW-0472">Membrane</keyword>
<dbReference type="RefSeq" id="WP_190577842.1">
    <property type="nucleotide sequence ID" value="NZ_CAWPQU010000002.1"/>
</dbReference>
<dbReference type="Proteomes" id="UP000618445">
    <property type="component" value="Unassembled WGS sequence"/>
</dbReference>
<evidence type="ECO:0008006" key="4">
    <source>
        <dbReference type="Google" id="ProtNLM"/>
    </source>
</evidence>
<evidence type="ECO:0000313" key="2">
    <source>
        <dbReference type="EMBL" id="MBD2316975.1"/>
    </source>
</evidence>
<sequence>MTPTLIGRWQTRILLLGTLGVLVTIPFSLNGDSLYFQVLLAITVLGCMWDIVYNQLQTLRWDHDWSAILQLAAGIWEAFFFYVPFKFLISNILKIGWLSTDIPIDKFLLHYSCIWLAVFTASQTLMRVIFPRWRFHGGEWFKTIKR</sequence>